<evidence type="ECO:0000256" key="1">
    <source>
        <dbReference type="SAM" id="MobiDB-lite"/>
    </source>
</evidence>
<sequence>MQGQRSGRVPTPPAEPGDEGNPERRSVLLLQGLMGPLFRRLGQELLKDGHAVHKVNFNGGDRLYWRLPGGIEYRGSLEDWPEALRAILQDKQVTDVVLFGDCRLHHLAATAVCREMGVPVHVFEEGYIRPDWVTLELGGVNGHSLLPRDPQWYRDAAAALPPVPEHRQVPSSFRRRALEGLLYNIGDVLTRRAYPHWTNHRPWHPVIEGVGWMRKLGRRKAVRRQATALIERLVIEQPEYYLFPLQLDSDAQIRLHSPFAGVADAMRLVLESFASHAPANTRLVVKEHPLDNGVRNWREETESLAALFGISDRVDYMGWGDIVPVAQRARGMVTINSTSGTLALALGVPVVVLGHAVYDIPDITCQDGLDAFWTNPAAPDQQTFAAFRRVLVDRCLIPGGFFSEEALEKVVRHAVARFEGKALLPE</sequence>
<name>A0A7G6VXT2_9SPHN</name>
<dbReference type="GO" id="GO:0000271">
    <property type="term" value="P:polysaccharide biosynthetic process"/>
    <property type="evidence" value="ECO:0007669"/>
    <property type="project" value="InterPro"/>
</dbReference>
<dbReference type="Proteomes" id="UP000515297">
    <property type="component" value="Chromosome"/>
</dbReference>
<evidence type="ECO:0000313" key="2">
    <source>
        <dbReference type="EMBL" id="QNE06547.1"/>
    </source>
</evidence>
<reference evidence="2 3" key="1">
    <citation type="submission" date="2020-08" db="EMBL/GenBank/DDBJ databases">
        <authorList>
            <person name="Liu G."/>
            <person name="Sun C."/>
        </authorList>
    </citation>
    <scope>NUCLEOTIDE SEQUENCE [LARGE SCALE GENOMIC DNA]</scope>
    <source>
        <strain evidence="2 3">OT19</strain>
    </source>
</reference>
<accession>A0A7G6VXT2</accession>
<evidence type="ECO:0000313" key="3">
    <source>
        <dbReference type="Proteomes" id="UP000515297"/>
    </source>
</evidence>
<dbReference type="AlphaFoldDB" id="A0A7G6VXT2"/>
<dbReference type="InterPro" id="IPR007833">
    <property type="entry name" value="Capsule_polysaccharide_synth"/>
</dbReference>
<dbReference type="EMBL" id="CP060052">
    <property type="protein sequence ID" value="QNE06547.1"/>
    <property type="molecule type" value="Genomic_DNA"/>
</dbReference>
<dbReference type="GO" id="GO:0015774">
    <property type="term" value="P:polysaccharide transport"/>
    <property type="evidence" value="ECO:0007669"/>
    <property type="project" value="InterPro"/>
</dbReference>
<dbReference type="CDD" id="cd16441">
    <property type="entry name" value="beta_Kdo_transferase_KpsS"/>
    <property type="match status" value="1"/>
</dbReference>
<gene>
    <name evidence="2" type="ORF">H4O24_04355</name>
</gene>
<dbReference type="Pfam" id="PF05159">
    <property type="entry name" value="Capsule_synth"/>
    <property type="match status" value="1"/>
</dbReference>
<feature type="region of interest" description="Disordered" evidence="1">
    <location>
        <begin position="1"/>
        <end position="23"/>
    </location>
</feature>
<organism evidence="2 3">
    <name type="scientific">Croceicoccus marinus</name>
    <dbReference type="NCBI Taxonomy" id="450378"/>
    <lineage>
        <taxon>Bacteria</taxon>
        <taxon>Pseudomonadati</taxon>
        <taxon>Pseudomonadota</taxon>
        <taxon>Alphaproteobacteria</taxon>
        <taxon>Sphingomonadales</taxon>
        <taxon>Erythrobacteraceae</taxon>
        <taxon>Croceicoccus</taxon>
    </lineage>
</organism>
<protein>
    <submittedName>
        <fullName evidence="2">Capsular biosynthesis protein</fullName>
    </submittedName>
</protein>
<proteinExistence type="predicted"/>